<dbReference type="Gene3D" id="3.90.70.80">
    <property type="match status" value="1"/>
</dbReference>
<feature type="compositionally biased region" description="Polar residues" evidence="1">
    <location>
        <begin position="428"/>
        <end position="447"/>
    </location>
</feature>
<dbReference type="CDD" id="cd22756">
    <property type="entry name" value="OTU_OTUD3-like"/>
    <property type="match status" value="1"/>
</dbReference>
<dbReference type="GO" id="GO:0016579">
    <property type="term" value="P:protein deubiquitination"/>
    <property type="evidence" value="ECO:0007669"/>
    <property type="project" value="TreeGrafter"/>
</dbReference>
<dbReference type="InterPro" id="IPR038765">
    <property type="entry name" value="Papain-like_cys_pep_sf"/>
</dbReference>
<feature type="region of interest" description="Disordered" evidence="1">
    <location>
        <begin position="165"/>
        <end position="185"/>
    </location>
</feature>
<gene>
    <name evidence="3" type="ORF">BDV29DRAFT_14329</name>
</gene>
<dbReference type="InterPro" id="IPR003323">
    <property type="entry name" value="OTU_dom"/>
</dbReference>
<dbReference type="Pfam" id="PF02338">
    <property type="entry name" value="OTU"/>
    <property type="match status" value="1"/>
</dbReference>
<reference evidence="3 4" key="1">
    <citation type="submission" date="2019-04" db="EMBL/GenBank/DDBJ databases">
        <title>Friends and foes A comparative genomics study of 23 Aspergillus species from section Flavi.</title>
        <authorList>
            <consortium name="DOE Joint Genome Institute"/>
            <person name="Kjaerbolling I."/>
            <person name="Vesth T."/>
            <person name="Frisvad J.C."/>
            <person name="Nybo J.L."/>
            <person name="Theobald S."/>
            <person name="Kildgaard S."/>
            <person name="Isbrandt T."/>
            <person name="Kuo A."/>
            <person name="Sato A."/>
            <person name="Lyhne E.K."/>
            <person name="Kogle M.E."/>
            <person name="Wiebenga A."/>
            <person name="Kun R.S."/>
            <person name="Lubbers R.J."/>
            <person name="Makela M.R."/>
            <person name="Barry K."/>
            <person name="Chovatia M."/>
            <person name="Clum A."/>
            <person name="Daum C."/>
            <person name="Haridas S."/>
            <person name="He G."/>
            <person name="LaButti K."/>
            <person name="Lipzen A."/>
            <person name="Mondo S."/>
            <person name="Riley R."/>
            <person name="Salamov A."/>
            <person name="Simmons B.A."/>
            <person name="Magnuson J.K."/>
            <person name="Henrissat B."/>
            <person name="Mortensen U.H."/>
            <person name="Larsen T.O."/>
            <person name="Devries R.P."/>
            <person name="Grigoriev I.V."/>
            <person name="Machida M."/>
            <person name="Baker S.E."/>
            <person name="Andersen M.R."/>
        </authorList>
    </citation>
    <scope>NUCLEOTIDE SEQUENCE [LARGE SCALE GENOMIC DNA]</scope>
    <source>
        <strain evidence="3 4">CBS 151.66</strain>
    </source>
</reference>
<dbReference type="PROSITE" id="PS50802">
    <property type="entry name" value="OTU"/>
    <property type="match status" value="1"/>
</dbReference>
<proteinExistence type="predicted"/>
<dbReference type="InterPro" id="IPR050704">
    <property type="entry name" value="Peptidase_C85-like"/>
</dbReference>
<keyword evidence="4" id="KW-1185">Reference proteome</keyword>
<dbReference type="Proteomes" id="UP000326565">
    <property type="component" value="Unassembled WGS sequence"/>
</dbReference>
<feature type="region of interest" description="Disordered" evidence="1">
    <location>
        <begin position="423"/>
        <end position="496"/>
    </location>
</feature>
<evidence type="ECO:0000313" key="3">
    <source>
        <dbReference type="EMBL" id="KAB8078189.1"/>
    </source>
</evidence>
<feature type="region of interest" description="Disordered" evidence="1">
    <location>
        <begin position="347"/>
        <end position="391"/>
    </location>
</feature>
<dbReference type="SUPFAM" id="SSF54001">
    <property type="entry name" value="Cysteine proteinases"/>
    <property type="match status" value="1"/>
</dbReference>
<protein>
    <recommendedName>
        <fullName evidence="2">OTU domain-containing protein</fullName>
    </recommendedName>
</protein>
<feature type="compositionally biased region" description="Basic residues" evidence="1">
    <location>
        <begin position="382"/>
        <end position="391"/>
    </location>
</feature>
<evidence type="ECO:0000313" key="4">
    <source>
        <dbReference type="Proteomes" id="UP000326565"/>
    </source>
</evidence>
<evidence type="ECO:0000256" key="1">
    <source>
        <dbReference type="SAM" id="MobiDB-lite"/>
    </source>
</evidence>
<accession>A0A5N5XBV2</accession>
<name>A0A5N5XBV2_9EURO</name>
<sequence length="496" mass="54845">MTDVPTGGRIVPVVEAHQHCPISPPDEAVVDQHLPKQPPPQPPLQQQKQDEDEGEEPGQITRHLSQSKSSKSTRGKTAETECLELPCLRKLGLYALPTEGDGNCLYYALSDQLYGDFNHADEIRVRLADHIGSNKEYFMNFIAAVGGERRAPRRAAASAARYSYCSSSSASPAPPTAKDKERSFDSKVAESRKNGVWGGAEEIQAFCQAYKKDVNVYTMYGVQNFRDVHAPDEEERQIVHIAFHDFHHYSSVRHTDGPHTGLPWIPKIDETLQQGASSSAPTVVDMASPWKISAIQEGLGGKYDRDTIVGMLQQCRGNIDRAFMKLLGEDTNAHPGETSASRAIMKSRLQQPSSRSSSPFSTGSKRSADESELDENPQPATRRSRTRDQKRRILPDVTVGIAFRDDQNDLVSLRLRVTPDAVAEKAMGSQTSDQTVSDSFESGTDTNGVLGKAKEPRVKRRPASSEPTSQKNETKEEPKPRRSQRLTKSRNVPKTV</sequence>
<dbReference type="AlphaFoldDB" id="A0A5N5XBV2"/>
<organism evidence="3 4">
    <name type="scientific">Aspergillus leporis</name>
    <dbReference type="NCBI Taxonomy" id="41062"/>
    <lineage>
        <taxon>Eukaryota</taxon>
        <taxon>Fungi</taxon>
        <taxon>Dikarya</taxon>
        <taxon>Ascomycota</taxon>
        <taxon>Pezizomycotina</taxon>
        <taxon>Eurotiomycetes</taxon>
        <taxon>Eurotiomycetidae</taxon>
        <taxon>Eurotiales</taxon>
        <taxon>Aspergillaceae</taxon>
        <taxon>Aspergillus</taxon>
        <taxon>Aspergillus subgen. Circumdati</taxon>
    </lineage>
</organism>
<feature type="compositionally biased region" description="Polar residues" evidence="1">
    <location>
        <begin position="62"/>
        <end position="72"/>
    </location>
</feature>
<dbReference type="EMBL" id="ML732160">
    <property type="protein sequence ID" value="KAB8078189.1"/>
    <property type="molecule type" value="Genomic_DNA"/>
</dbReference>
<feature type="region of interest" description="Disordered" evidence="1">
    <location>
        <begin position="18"/>
        <end position="76"/>
    </location>
</feature>
<dbReference type="OrthoDB" id="409956at2759"/>
<dbReference type="GO" id="GO:0004843">
    <property type="term" value="F:cysteine-type deubiquitinase activity"/>
    <property type="evidence" value="ECO:0007669"/>
    <property type="project" value="TreeGrafter"/>
</dbReference>
<feature type="domain" description="OTU" evidence="2">
    <location>
        <begin position="93"/>
        <end position="255"/>
    </location>
</feature>
<feature type="compositionally biased region" description="Low complexity" evidence="1">
    <location>
        <begin position="347"/>
        <end position="365"/>
    </location>
</feature>
<evidence type="ECO:0000259" key="2">
    <source>
        <dbReference type="PROSITE" id="PS50802"/>
    </source>
</evidence>
<dbReference type="PANTHER" id="PTHR12419">
    <property type="entry name" value="OTU DOMAIN CONTAINING PROTEIN"/>
    <property type="match status" value="1"/>
</dbReference>
<dbReference type="PANTHER" id="PTHR12419:SF7">
    <property type="entry name" value="OTU DOMAIN-CONTAINING PROTEIN 3"/>
    <property type="match status" value="1"/>
</dbReference>